<comment type="caution">
    <text evidence="5">The sequence shown here is derived from an EMBL/GenBank/DDBJ whole genome shotgun (WGS) entry which is preliminary data.</text>
</comment>
<dbReference type="InterPro" id="IPR006047">
    <property type="entry name" value="GH13_cat_dom"/>
</dbReference>
<accession>A0A949NHE5</accession>
<name>A0A949NHE5_9FIRM</name>
<evidence type="ECO:0000259" key="4">
    <source>
        <dbReference type="SMART" id="SM00642"/>
    </source>
</evidence>
<sequence>MDKVEWWKDAVVYQIYPKSFQDSNGDGIGDLRGIIRRLDYIKTLGADVIWLCPVYDSPNADNGYDIRDYYSIHADYGTMEDFDLLLKEVHQRDMKLIMDLVVNHTSDEHPWFQESRKAKDNPYRDYYIWREAKDGHEPNNWSSWFGGSAWEMDPATGMYYLHIFHKKQPDLNWENPSVRAEIYKMMEWWLNKGVDGFRMDVINLISKPEQMPDGINGDLSPYCVNGPNVHRYLREMNRQVSARYDIMTVGECPGLTVETAKKYAGYDRGELHMVFQFEHTGLTDGIYGKWTTQSPCLPDLKAVFEKWQTQMRGEAWNCLFWGNHDQPRAVSKFGCDLPEYRDLSAKMLCLCLYFMQGTPYIYQGEELGMANAGFFDIGQYKDVESLNAYHSFVDSGTLDKRAMLDCLAHVSRDNARTPMQWENNAGAGFTQGTPWISVGANWRAVNAERELSNPDSVFYFYQKVLRLRKNNPVILHGDFRLLCPEDEAIFAYTRTYGTKGYLILCNYSDKELRIPDPELNSGPLLIGNYSGQVSPHFLRAYEGAVFTITF</sequence>
<dbReference type="SUPFAM" id="SSF51011">
    <property type="entry name" value="Glycosyl hydrolase domain"/>
    <property type="match status" value="1"/>
</dbReference>
<evidence type="ECO:0000313" key="6">
    <source>
        <dbReference type="Proteomes" id="UP000712157"/>
    </source>
</evidence>
<feature type="domain" description="Glycosyl hydrolase family 13 catalytic" evidence="4">
    <location>
        <begin position="14"/>
        <end position="416"/>
    </location>
</feature>
<dbReference type="AlphaFoldDB" id="A0A949NHE5"/>
<dbReference type="CDD" id="cd11333">
    <property type="entry name" value="AmyAc_SI_OligoGlu_DGase"/>
    <property type="match status" value="1"/>
</dbReference>
<keyword evidence="6" id="KW-1185">Reference proteome</keyword>
<dbReference type="GO" id="GO:0009313">
    <property type="term" value="P:oligosaccharide catabolic process"/>
    <property type="evidence" value="ECO:0007669"/>
    <property type="project" value="TreeGrafter"/>
</dbReference>
<protein>
    <submittedName>
        <fullName evidence="5">Alpha-glucosidase</fullName>
    </submittedName>
</protein>
<dbReference type="Proteomes" id="UP000712157">
    <property type="component" value="Unassembled WGS sequence"/>
</dbReference>
<dbReference type="EMBL" id="JAHQCW010000029">
    <property type="protein sequence ID" value="MBU9738123.1"/>
    <property type="molecule type" value="Genomic_DNA"/>
</dbReference>
<dbReference type="InterPro" id="IPR045857">
    <property type="entry name" value="O16G_dom_2"/>
</dbReference>
<evidence type="ECO:0000313" key="5">
    <source>
        <dbReference type="EMBL" id="MBU9738123.1"/>
    </source>
</evidence>
<evidence type="ECO:0000256" key="2">
    <source>
        <dbReference type="ARBA" id="ARBA00022801"/>
    </source>
</evidence>
<comment type="similarity">
    <text evidence="1">Belongs to the glycosyl hydrolase 13 family.</text>
</comment>
<dbReference type="PANTHER" id="PTHR10357:SF184">
    <property type="entry name" value="OLIGO-1,6-GLUCOSIDASE 1"/>
    <property type="match status" value="1"/>
</dbReference>
<organism evidence="5 6">
    <name type="scientific">Diplocloster agilis</name>
    <dbReference type="NCBI Taxonomy" id="2850323"/>
    <lineage>
        <taxon>Bacteria</taxon>
        <taxon>Bacillati</taxon>
        <taxon>Bacillota</taxon>
        <taxon>Clostridia</taxon>
        <taxon>Lachnospirales</taxon>
        <taxon>Lachnospiraceae</taxon>
        <taxon>Diplocloster</taxon>
    </lineage>
</organism>
<dbReference type="GO" id="GO:0004556">
    <property type="term" value="F:alpha-amylase activity"/>
    <property type="evidence" value="ECO:0007669"/>
    <property type="project" value="TreeGrafter"/>
</dbReference>
<dbReference type="InterPro" id="IPR017853">
    <property type="entry name" value="GH"/>
</dbReference>
<evidence type="ECO:0000256" key="1">
    <source>
        <dbReference type="ARBA" id="ARBA00008061"/>
    </source>
</evidence>
<dbReference type="Gene3D" id="2.60.40.1180">
    <property type="entry name" value="Golgi alpha-mannosidase II"/>
    <property type="match status" value="1"/>
</dbReference>
<dbReference type="SUPFAM" id="SSF51445">
    <property type="entry name" value="(Trans)glycosidases"/>
    <property type="match status" value="1"/>
</dbReference>
<dbReference type="RefSeq" id="WP_238722410.1">
    <property type="nucleotide sequence ID" value="NZ_JAHQCW010000029.1"/>
</dbReference>
<dbReference type="Gene3D" id="3.90.400.10">
    <property type="entry name" value="Oligo-1,6-glucosidase, Domain 2"/>
    <property type="match status" value="1"/>
</dbReference>
<dbReference type="NCBIfam" id="NF008183">
    <property type="entry name" value="PRK10933.1"/>
    <property type="match status" value="1"/>
</dbReference>
<gene>
    <name evidence="5" type="ORF">KTH89_16385</name>
</gene>
<dbReference type="PANTHER" id="PTHR10357">
    <property type="entry name" value="ALPHA-AMYLASE FAMILY MEMBER"/>
    <property type="match status" value="1"/>
</dbReference>
<dbReference type="SMART" id="SM00642">
    <property type="entry name" value="Aamy"/>
    <property type="match status" value="1"/>
</dbReference>
<dbReference type="Pfam" id="PF00128">
    <property type="entry name" value="Alpha-amylase"/>
    <property type="match status" value="1"/>
</dbReference>
<dbReference type="FunFam" id="3.90.400.10:FF:000002">
    <property type="entry name" value="Sucrose isomerase"/>
    <property type="match status" value="1"/>
</dbReference>
<proteinExistence type="inferred from homology"/>
<dbReference type="InterPro" id="IPR013780">
    <property type="entry name" value="Glyco_hydro_b"/>
</dbReference>
<evidence type="ECO:0000256" key="3">
    <source>
        <dbReference type="ARBA" id="ARBA00023295"/>
    </source>
</evidence>
<keyword evidence="3" id="KW-0326">Glycosidase</keyword>
<keyword evidence="2" id="KW-0378">Hydrolase</keyword>
<dbReference type="FunFam" id="3.20.20.80:FF:000064">
    <property type="entry name" value="Oligo-1,6-glucosidase"/>
    <property type="match status" value="2"/>
</dbReference>
<dbReference type="Gene3D" id="3.20.20.80">
    <property type="entry name" value="Glycosidases"/>
    <property type="match status" value="1"/>
</dbReference>
<reference evidence="5" key="1">
    <citation type="submission" date="2021-06" db="EMBL/GenBank/DDBJ databases">
        <title>Description of novel taxa of the family Lachnospiraceae.</title>
        <authorList>
            <person name="Chaplin A.V."/>
            <person name="Sokolova S.R."/>
            <person name="Pikina A.P."/>
            <person name="Korzhanova M."/>
            <person name="Belova V."/>
            <person name="Korostin D."/>
            <person name="Efimov B.A."/>
        </authorList>
    </citation>
    <scope>NUCLEOTIDE SEQUENCE</scope>
    <source>
        <strain evidence="5">ASD5720</strain>
    </source>
</reference>